<dbReference type="RefSeq" id="WP_209633896.1">
    <property type="nucleotide sequence ID" value="NZ_JAGINW010000001.1"/>
</dbReference>
<feature type="transmembrane region" description="Helical" evidence="4">
    <location>
        <begin position="69"/>
        <end position="87"/>
    </location>
</feature>
<comment type="caution">
    <text evidence="6">The sequence shown here is derived from an EMBL/GenBank/DDBJ whole genome shotgun (WGS) entry which is preliminary data.</text>
</comment>
<dbReference type="InterPro" id="IPR036890">
    <property type="entry name" value="HATPase_C_sf"/>
</dbReference>
<dbReference type="InterPro" id="IPR003594">
    <property type="entry name" value="HATPase_dom"/>
</dbReference>
<evidence type="ECO:0000256" key="2">
    <source>
        <dbReference type="ARBA" id="ARBA00022777"/>
    </source>
</evidence>
<keyword evidence="4" id="KW-1133">Transmembrane helix</keyword>
<evidence type="ECO:0000256" key="1">
    <source>
        <dbReference type="ARBA" id="ARBA00022679"/>
    </source>
</evidence>
<dbReference type="PANTHER" id="PTHR24421:SF61">
    <property type="entry name" value="OXYGEN SENSOR HISTIDINE KINASE NREB"/>
    <property type="match status" value="1"/>
</dbReference>
<dbReference type="PANTHER" id="PTHR24421">
    <property type="entry name" value="NITRATE/NITRITE SENSOR PROTEIN NARX-RELATED"/>
    <property type="match status" value="1"/>
</dbReference>
<feature type="transmembrane region" description="Helical" evidence="4">
    <location>
        <begin position="147"/>
        <end position="168"/>
    </location>
</feature>
<dbReference type="CDD" id="cd16917">
    <property type="entry name" value="HATPase_UhpB-NarQ-NarX-like"/>
    <property type="match status" value="1"/>
</dbReference>
<keyword evidence="2" id="KW-0418">Kinase</keyword>
<reference evidence="6 7" key="1">
    <citation type="submission" date="2021-03" db="EMBL/GenBank/DDBJ databases">
        <title>Sequencing the genomes of 1000 actinobacteria strains.</title>
        <authorList>
            <person name="Klenk H.-P."/>
        </authorList>
    </citation>
    <scope>NUCLEOTIDE SEQUENCE [LARGE SCALE GENOMIC DNA]</scope>
    <source>
        <strain evidence="6 7">DSM 46670</strain>
    </source>
</reference>
<organism evidence="6 7">
    <name type="scientific">Kibdelosporangium banguiense</name>
    <dbReference type="NCBI Taxonomy" id="1365924"/>
    <lineage>
        <taxon>Bacteria</taxon>
        <taxon>Bacillati</taxon>
        <taxon>Actinomycetota</taxon>
        <taxon>Actinomycetes</taxon>
        <taxon>Pseudonocardiales</taxon>
        <taxon>Pseudonocardiaceae</taxon>
        <taxon>Kibdelosporangium</taxon>
    </lineage>
</organism>
<keyword evidence="4" id="KW-0812">Transmembrane</keyword>
<dbReference type="Pfam" id="PF02518">
    <property type="entry name" value="HATPase_c"/>
    <property type="match status" value="1"/>
</dbReference>
<keyword evidence="3" id="KW-0902">Two-component regulatory system</keyword>
<keyword evidence="4" id="KW-0472">Membrane</keyword>
<dbReference type="SUPFAM" id="SSF55874">
    <property type="entry name" value="ATPase domain of HSP90 chaperone/DNA topoisomerase II/histidine kinase"/>
    <property type="match status" value="1"/>
</dbReference>
<feature type="domain" description="Histidine kinase/HSP90-like ATPase" evidence="5">
    <location>
        <begin position="285"/>
        <end position="374"/>
    </location>
</feature>
<proteinExistence type="predicted"/>
<evidence type="ECO:0000313" key="6">
    <source>
        <dbReference type="EMBL" id="MBP2320083.1"/>
    </source>
</evidence>
<keyword evidence="1" id="KW-0808">Transferase</keyword>
<evidence type="ECO:0000259" key="5">
    <source>
        <dbReference type="Pfam" id="PF02518"/>
    </source>
</evidence>
<feature type="transmembrane region" description="Helical" evidence="4">
    <location>
        <begin position="42"/>
        <end position="62"/>
    </location>
</feature>
<dbReference type="EMBL" id="JAGINW010000001">
    <property type="protein sequence ID" value="MBP2320083.1"/>
    <property type="molecule type" value="Genomic_DNA"/>
</dbReference>
<keyword evidence="7" id="KW-1185">Reference proteome</keyword>
<evidence type="ECO:0000256" key="4">
    <source>
        <dbReference type="SAM" id="Phobius"/>
    </source>
</evidence>
<protein>
    <recommendedName>
        <fullName evidence="5">Histidine kinase/HSP90-like ATPase domain-containing protein</fullName>
    </recommendedName>
</protein>
<dbReference type="Gene3D" id="3.30.565.10">
    <property type="entry name" value="Histidine kinase-like ATPase, C-terminal domain"/>
    <property type="match status" value="1"/>
</dbReference>
<evidence type="ECO:0000256" key="3">
    <source>
        <dbReference type="ARBA" id="ARBA00023012"/>
    </source>
</evidence>
<name>A0ABS4T6S5_9PSEU</name>
<feature type="transmembrane region" description="Helical" evidence="4">
    <location>
        <begin position="12"/>
        <end position="36"/>
    </location>
</feature>
<sequence>MTGPAERELNRLGLFYAVVIRTVVIALSSLTSLFTAEPREPVLAGLVVLGFNAWNVIFAVLMVRRRSHLLLAADLVVVVGVCLAQVWTAAPEMRVDRVSWALVAASIIVVAYQFYASALIGAVATVVILAAYLTGGVVANLQDWTFVVPIGSWIAVEAALGRGLYLLVRHGGRTADRQFARGEHVRREAAVATARRADEREYLAALHDTASATLLMVGAGVASRPETWLAEQATRDLEVISGHTDPADGEVDLVPMLRHVVEHVPLRIGWDLPGAVTMPAVVAVALCRGAREALTNVVRHAGVDAADVAVCRDEGLVVVRVRDQGKGFDPALTAGHGYGVTGSLVERMGRMGGRAVVKSAPGLGTEIVLEWPDERA</sequence>
<feature type="transmembrane region" description="Helical" evidence="4">
    <location>
        <begin position="99"/>
        <end position="115"/>
    </location>
</feature>
<dbReference type="Proteomes" id="UP001519332">
    <property type="component" value="Unassembled WGS sequence"/>
</dbReference>
<dbReference type="InterPro" id="IPR050482">
    <property type="entry name" value="Sensor_HK_TwoCompSys"/>
</dbReference>
<gene>
    <name evidence="6" type="ORF">JOF56_000468</name>
</gene>
<evidence type="ECO:0000313" key="7">
    <source>
        <dbReference type="Proteomes" id="UP001519332"/>
    </source>
</evidence>
<feature type="transmembrane region" description="Helical" evidence="4">
    <location>
        <begin position="122"/>
        <end position="141"/>
    </location>
</feature>
<accession>A0ABS4T6S5</accession>